<feature type="region of interest" description="Disordered" evidence="8">
    <location>
        <begin position="534"/>
        <end position="554"/>
    </location>
</feature>
<feature type="domain" description="C2H2-type" evidence="9">
    <location>
        <begin position="288"/>
        <end position="316"/>
    </location>
</feature>
<feature type="domain" description="C2H2-type" evidence="9">
    <location>
        <begin position="493"/>
        <end position="523"/>
    </location>
</feature>
<feature type="region of interest" description="Disordered" evidence="8">
    <location>
        <begin position="200"/>
        <end position="222"/>
    </location>
</feature>
<evidence type="ECO:0000256" key="3">
    <source>
        <dbReference type="ARBA" id="ARBA00022737"/>
    </source>
</evidence>
<evidence type="ECO:0000313" key="11">
    <source>
        <dbReference type="Proteomes" id="UP001153620"/>
    </source>
</evidence>
<reference evidence="10" key="1">
    <citation type="submission" date="2022-01" db="EMBL/GenBank/DDBJ databases">
        <authorList>
            <person name="King R."/>
        </authorList>
    </citation>
    <scope>NUCLEOTIDE SEQUENCE</scope>
</reference>
<keyword evidence="6" id="KW-0539">Nucleus</keyword>
<feature type="domain" description="C2H2-type" evidence="9">
    <location>
        <begin position="318"/>
        <end position="345"/>
    </location>
</feature>
<dbReference type="OrthoDB" id="7758435at2759"/>
<dbReference type="Proteomes" id="UP001153620">
    <property type="component" value="Chromosome 4"/>
</dbReference>
<evidence type="ECO:0000259" key="9">
    <source>
        <dbReference type="PROSITE" id="PS50157"/>
    </source>
</evidence>
<keyword evidence="11" id="KW-1185">Reference proteome</keyword>
<dbReference type="Pfam" id="PF13912">
    <property type="entry name" value="zf-C2H2_6"/>
    <property type="match status" value="1"/>
</dbReference>
<evidence type="ECO:0000256" key="1">
    <source>
        <dbReference type="ARBA" id="ARBA00004123"/>
    </source>
</evidence>
<reference evidence="10" key="2">
    <citation type="submission" date="2022-10" db="EMBL/GenBank/DDBJ databases">
        <authorList>
            <consortium name="ENA_rothamsted_submissions"/>
            <consortium name="culmorum"/>
            <person name="King R."/>
        </authorList>
    </citation>
    <scope>NUCLEOTIDE SEQUENCE</scope>
</reference>
<accession>A0A9N9S8E3</accession>
<keyword evidence="4 7" id="KW-0863">Zinc-finger</keyword>
<evidence type="ECO:0000256" key="5">
    <source>
        <dbReference type="ARBA" id="ARBA00022833"/>
    </source>
</evidence>
<dbReference type="PROSITE" id="PS50157">
    <property type="entry name" value="ZINC_FINGER_C2H2_2"/>
    <property type="match status" value="6"/>
</dbReference>
<proteinExistence type="predicted"/>
<feature type="domain" description="C2H2-type" evidence="9">
    <location>
        <begin position="435"/>
        <end position="463"/>
    </location>
</feature>
<evidence type="ECO:0000256" key="4">
    <source>
        <dbReference type="ARBA" id="ARBA00022771"/>
    </source>
</evidence>
<dbReference type="AlphaFoldDB" id="A0A9N9S8E3"/>
<protein>
    <recommendedName>
        <fullName evidence="9">C2H2-type domain-containing protein</fullName>
    </recommendedName>
</protein>
<dbReference type="GO" id="GO:0005634">
    <property type="term" value="C:nucleus"/>
    <property type="evidence" value="ECO:0007669"/>
    <property type="project" value="UniProtKB-SubCell"/>
</dbReference>
<evidence type="ECO:0000256" key="2">
    <source>
        <dbReference type="ARBA" id="ARBA00022723"/>
    </source>
</evidence>
<dbReference type="SMART" id="SM00355">
    <property type="entry name" value="ZnF_C2H2"/>
    <property type="match status" value="10"/>
</dbReference>
<dbReference type="InterPro" id="IPR050888">
    <property type="entry name" value="ZnF_C2H2-type_TF"/>
</dbReference>
<dbReference type="Gene3D" id="3.30.160.60">
    <property type="entry name" value="Classic Zinc Finger"/>
    <property type="match status" value="4"/>
</dbReference>
<feature type="domain" description="C2H2-type" evidence="9">
    <location>
        <begin position="464"/>
        <end position="492"/>
    </location>
</feature>
<dbReference type="PROSITE" id="PS00028">
    <property type="entry name" value="ZINC_FINGER_C2H2_1"/>
    <property type="match status" value="6"/>
</dbReference>
<dbReference type="PANTHER" id="PTHR24406">
    <property type="entry name" value="TRANSCRIPTIONAL REPRESSOR CTCFL-RELATED"/>
    <property type="match status" value="1"/>
</dbReference>
<evidence type="ECO:0000256" key="8">
    <source>
        <dbReference type="SAM" id="MobiDB-lite"/>
    </source>
</evidence>
<feature type="domain" description="C2H2-type" evidence="9">
    <location>
        <begin position="232"/>
        <end position="260"/>
    </location>
</feature>
<comment type="subcellular location">
    <subcellularLocation>
        <location evidence="1">Nucleus</location>
    </subcellularLocation>
</comment>
<evidence type="ECO:0000256" key="6">
    <source>
        <dbReference type="ARBA" id="ARBA00023242"/>
    </source>
</evidence>
<keyword evidence="3" id="KW-0677">Repeat</keyword>
<organism evidence="10 11">
    <name type="scientific">Chironomus riparius</name>
    <dbReference type="NCBI Taxonomy" id="315576"/>
    <lineage>
        <taxon>Eukaryota</taxon>
        <taxon>Metazoa</taxon>
        <taxon>Ecdysozoa</taxon>
        <taxon>Arthropoda</taxon>
        <taxon>Hexapoda</taxon>
        <taxon>Insecta</taxon>
        <taxon>Pterygota</taxon>
        <taxon>Neoptera</taxon>
        <taxon>Endopterygota</taxon>
        <taxon>Diptera</taxon>
        <taxon>Nematocera</taxon>
        <taxon>Chironomoidea</taxon>
        <taxon>Chironomidae</taxon>
        <taxon>Chironominae</taxon>
        <taxon>Chironomus</taxon>
    </lineage>
</organism>
<gene>
    <name evidence="10" type="ORF">CHIRRI_LOCUS12994</name>
</gene>
<dbReference type="InterPro" id="IPR036236">
    <property type="entry name" value="Znf_C2H2_sf"/>
</dbReference>
<evidence type="ECO:0000256" key="7">
    <source>
        <dbReference type="PROSITE-ProRule" id="PRU00042"/>
    </source>
</evidence>
<keyword evidence="5" id="KW-0862">Zinc</keyword>
<dbReference type="Pfam" id="PF00096">
    <property type="entry name" value="zf-C2H2"/>
    <property type="match status" value="3"/>
</dbReference>
<evidence type="ECO:0000313" key="10">
    <source>
        <dbReference type="EMBL" id="CAG9810177.1"/>
    </source>
</evidence>
<sequence length="554" mass="65348">MINCILCLGGTRENKLVKLSEYVSATLTLEEAIRQQIPYCDTFLSNPSSNRITCTTCFRTFKSFYELLAKINQNQTFSLQTPIKSEAEDEHENLSFNDPQIEYKELEQIKIEPEFFGEPARAKTKQDDDFEWEMDDSEFWLEDEQEKLDTDYDEGTEKAKKTKNYVRYLKRSQVTPEMLKLGTDFVTIDGIEYKIPKKSNKKLKNSSKTEQQAPKTKNTPEGDERVRQFMEIKCEYCGADFPTFFKLGKHFRRFHEGSKVFLRCCGRKFYRRLTLLDHLDSHDASVIHECSECHKRYKTDKILKVHVDKIHKNIYQEVICNICGRTLKSQGALKKHLLVHEEDIRQFECYICKKSKYKNLKLLQVHFSVYHNPNKPSRSVCHICSAVVRAGHLKNHMTQRHSDVEIEKVQCEICDHWIMKTRMHIHKRKHAMGGVTCKICGKYLKSYGSLYSHMKILHENCKNFKCNYCDKAFYKETKLNEHVAVRHTREFLFKCRVPGCGREFRAEGNWKMHERKAHPDEYEKTLAPYYKRAPQEQVEEENEEGTALPPFSYF</sequence>
<dbReference type="GO" id="GO:0008270">
    <property type="term" value="F:zinc ion binding"/>
    <property type="evidence" value="ECO:0007669"/>
    <property type="project" value="UniProtKB-KW"/>
</dbReference>
<dbReference type="EMBL" id="OU895880">
    <property type="protein sequence ID" value="CAG9810177.1"/>
    <property type="molecule type" value="Genomic_DNA"/>
</dbReference>
<keyword evidence="2" id="KW-0479">Metal-binding</keyword>
<name>A0A9N9S8E3_9DIPT</name>
<dbReference type="SUPFAM" id="SSF57667">
    <property type="entry name" value="beta-beta-alpha zinc fingers"/>
    <property type="match status" value="3"/>
</dbReference>
<dbReference type="InterPro" id="IPR013087">
    <property type="entry name" value="Znf_C2H2_type"/>
</dbReference>